<dbReference type="PANTHER" id="PTHR43649">
    <property type="entry name" value="ARABINOSE-BINDING PROTEIN-RELATED"/>
    <property type="match status" value="1"/>
</dbReference>
<accession>A0ABV6J4B0</accession>
<dbReference type="EMBL" id="JBHLVF010000009">
    <property type="protein sequence ID" value="MFC0390706.1"/>
    <property type="molecule type" value="Genomic_DNA"/>
</dbReference>
<keyword evidence="3" id="KW-1185">Reference proteome</keyword>
<dbReference type="Gene3D" id="3.40.190.10">
    <property type="entry name" value="Periplasmic binding protein-like II"/>
    <property type="match status" value="2"/>
</dbReference>
<evidence type="ECO:0000313" key="2">
    <source>
        <dbReference type="EMBL" id="MFC0390706.1"/>
    </source>
</evidence>
<gene>
    <name evidence="2" type="ORF">ACFFJ8_04870</name>
</gene>
<evidence type="ECO:0000256" key="1">
    <source>
        <dbReference type="SAM" id="SignalP"/>
    </source>
</evidence>
<dbReference type="InterPro" id="IPR006059">
    <property type="entry name" value="SBP"/>
</dbReference>
<dbReference type="RefSeq" id="WP_204821037.1">
    <property type="nucleotide sequence ID" value="NZ_JANHOF010000009.1"/>
</dbReference>
<keyword evidence="1" id="KW-0732">Signal</keyword>
<dbReference type="Pfam" id="PF01547">
    <property type="entry name" value="SBP_bac_1"/>
    <property type="match status" value="1"/>
</dbReference>
<feature type="signal peptide" evidence="1">
    <location>
        <begin position="1"/>
        <end position="24"/>
    </location>
</feature>
<name>A0ABV6J4B0_9BACL</name>
<dbReference type="SUPFAM" id="SSF53850">
    <property type="entry name" value="Periplasmic binding protein-like II"/>
    <property type="match status" value="1"/>
</dbReference>
<sequence length="573" mass="64918">MKSNRIKSKFIMLLVACLMVSIMAACSDDKGKKAGQQTPPGSQGEVETGQDRPLYTIKYIYPGGARKYKMSDETEIGQIIKEKFNIVFEFIPYAGNWEEKVNLMLAGGDYPEILWIQYNPSLQKYIQAGAAVPLDDYLADSPNFTERYAQQIPLWRSISADKKLYNWQTGQSDFKSNIRGFDIATRIDILEKQGYPKLVSEDDWINYLKQAMKDYPTTPTGQKTIGMTAPFGEPWGMAGIAGIMYEKGGRYTGVAGNGSVIFDHSNNQFVDYLKNEYVKESFQFFNKLYREGILDKESFTDKGAQVQEKFDSGRALSSWYFMPGYATNLKLIKAGHPEMQYITLPIRSNTQVERNEKRLIMELDLVPYNNTIITKNAKDPKRIMELLDWASTEEAQILFQSGIKDKHYTVDGNGVRIPTDLYTTEVQNPDSKVGFNSVSFLGIDVRTGASGQPFSVGANMDYMDKLSQTKETMGAFEKLGWKTSVDYWLNTAEGAKSGVVPSIKLDPDSALSQTDQKLIEFRVKNTAKLIMAKDDADFDKLWEDIMKEYDKLGPQTVIDEYNRLYQEALAMTK</sequence>
<dbReference type="PROSITE" id="PS51257">
    <property type="entry name" value="PROKAR_LIPOPROTEIN"/>
    <property type="match status" value="1"/>
</dbReference>
<proteinExistence type="predicted"/>
<evidence type="ECO:0000313" key="3">
    <source>
        <dbReference type="Proteomes" id="UP001589818"/>
    </source>
</evidence>
<feature type="chain" id="PRO_5045219508" evidence="1">
    <location>
        <begin position="25"/>
        <end position="573"/>
    </location>
</feature>
<dbReference type="Proteomes" id="UP001589818">
    <property type="component" value="Unassembled WGS sequence"/>
</dbReference>
<dbReference type="PANTHER" id="PTHR43649:SF12">
    <property type="entry name" value="DIACETYLCHITOBIOSE BINDING PROTEIN DASA"/>
    <property type="match status" value="1"/>
</dbReference>
<protein>
    <submittedName>
        <fullName evidence="2">Extracellular solute-binding protein</fullName>
    </submittedName>
</protein>
<comment type="caution">
    <text evidence="2">The sequence shown here is derived from an EMBL/GenBank/DDBJ whole genome shotgun (WGS) entry which is preliminary data.</text>
</comment>
<organism evidence="2 3">
    <name type="scientific">Paenibacillus mendelii</name>
    <dbReference type="NCBI Taxonomy" id="206163"/>
    <lineage>
        <taxon>Bacteria</taxon>
        <taxon>Bacillati</taxon>
        <taxon>Bacillota</taxon>
        <taxon>Bacilli</taxon>
        <taxon>Bacillales</taxon>
        <taxon>Paenibacillaceae</taxon>
        <taxon>Paenibacillus</taxon>
    </lineage>
</organism>
<reference evidence="2 3" key="1">
    <citation type="submission" date="2024-09" db="EMBL/GenBank/DDBJ databases">
        <authorList>
            <person name="Sun Q."/>
            <person name="Mori K."/>
        </authorList>
    </citation>
    <scope>NUCLEOTIDE SEQUENCE [LARGE SCALE GENOMIC DNA]</scope>
    <source>
        <strain evidence="2 3">CCM 4839</strain>
    </source>
</reference>
<dbReference type="InterPro" id="IPR050490">
    <property type="entry name" value="Bact_solute-bd_prot1"/>
</dbReference>